<evidence type="ECO:0000313" key="1">
    <source>
        <dbReference type="EMBL" id="KAG7091817.1"/>
    </source>
</evidence>
<protein>
    <submittedName>
        <fullName evidence="1">Uncharacterized protein</fullName>
    </submittedName>
</protein>
<keyword evidence="2" id="KW-1185">Reference proteome</keyword>
<dbReference type="Proteomes" id="UP001049176">
    <property type="component" value="Chromosome 5"/>
</dbReference>
<dbReference type="OrthoDB" id="433124at2759"/>
<name>A0A9P7URI8_9AGAR</name>
<reference evidence="1" key="1">
    <citation type="journal article" date="2021" name="Genome Biol. Evol.">
        <title>The assembled and annotated genome of the fairy-ring fungus Marasmius oreades.</title>
        <authorList>
            <person name="Hiltunen M."/>
            <person name="Ament-Velasquez S.L."/>
            <person name="Johannesson H."/>
        </authorList>
    </citation>
    <scope>NUCLEOTIDE SEQUENCE</scope>
    <source>
        <strain evidence="1">03SP1</strain>
    </source>
</reference>
<dbReference type="KEGG" id="more:E1B28_008220"/>
<dbReference type="RefSeq" id="XP_043008287.1">
    <property type="nucleotide sequence ID" value="XM_043153004.1"/>
</dbReference>
<dbReference type="AlphaFoldDB" id="A0A9P7URI8"/>
<sequence length="67" mass="8005">MHKWYLEFSQDPLMVRMANGKGANELIWFRLFLWMELPNVRARHPWSLEEIAQNLPSAPSVRCLYSE</sequence>
<gene>
    <name evidence="1" type="ORF">E1B28_008220</name>
</gene>
<organism evidence="1 2">
    <name type="scientific">Marasmius oreades</name>
    <name type="common">fairy-ring Marasmius</name>
    <dbReference type="NCBI Taxonomy" id="181124"/>
    <lineage>
        <taxon>Eukaryota</taxon>
        <taxon>Fungi</taxon>
        <taxon>Dikarya</taxon>
        <taxon>Basidiomycota</taxon>
        <taxon>Agaricomycotina</taxon>
        <taxon>Agaricomycetes</taxon>
        <taxon>Agaricomycetidae</taxon>
        <taxon>Agaricales</taxon>
        <taxon>Marasmiineae</taxon>
        <taxon>Marasmiaceae</taxon>
        <taxon>Marasmius</taxon>
    </lineage>
</organism>
<evidence type="ECO:0000313" key="2">
    <source>
        <dbReference type="Proteomes" id="UP001049176"/>
    </source>
</evidence>
<accession>A0A9P7URI8</accession>
<proteinExistence type="predicted"/>
<dbReference type="EMBL" id="CM032185">
    <property type="protein sequence ID" value="KAG7091817.1"/>
    <property type="molecule type" value="Genomic_DNA"/>
</dbReference>
<dbReference type="GeneID" id="66077296"/>
<comment type="caution">
    <text evidence="1">The sequence shown here is derived from an EMBL/GenBank/DDBJ whole genome shotgun (WGS) entry which is preliminary data.</text>
</comment>